<dbReference type="Pfam" id="PF05996">
    <property type="entry name" value="Fe_bilin_red"/>
    <property type="match status" value="1"/>
</dbReference>
<evidence type="ECO:0008006" key="5">
    <source>
        <dbReference type="Google" id="ProtNLM"/>
    </source>
</evidence>
<dbReference type="OrthoDB" id="496703at2759"/>
<keyword evidence="2" id="KW-0560">Oxidoreductase</keyword>
<dbReference type="STRING" id="554065.E1ZFG1"/>
<evidence type="ECO:0000313" key="4">
    <source>
        <dbReference type="Proteomes" id="UP000008141"/>
    </source>
</evidence>
<proteinExistence type="inferred from homology"/>
<name>E1ZFG1_CHLVA</name>
<dbReference type="AlphaFoldDB" id="E1ZFG1"/>
<dbReference type="Proteomes" id="UP000008141">
    <property type="component" value="Unassembled WGS sequence"/>
</dbReference>
<dbReference type="GO" id="GO:0010024">
    <property type="term" value="P:phytochromobilin biosynthetic process"/>
    <property type="evidence" value="ECO:0007669"/>
    <property type="project" value="InterPro"/>
</dbReference>
<accession>E1ZFG1</accession>
<dbReference type="PANTHER" id="PTHR34557">
    <property type="entry name" value="PHYTOCHROMOBILIN:FERREDOXIN OXIDOREDUCTASE, CHLOROPLASTIC"/>
    <property type="match status" value="1"/>
</dbReference>
<dbReference type="GO" id="GO:0016636">
    <property type="term" value="F:oxidoreductase activity, acting on the CH-CH group of donors, iron-sulfur protein as acceptor"/>
    <property type="evidence" value="ECO:0007669"/>
    <property type="project" value="InterPro"/>
</dbReference>
<organism evidence="4">
    <name type="scientific">Chlorella variabilis</name>
    <name type="common">Green alga</name>
    <dbReference type="NCBI Taxonomy" id="554065"/>
    <lineage>
        <taxon>Eukaryota</taxon>
        <taxon>Viridiplantae</taxon>
        <taxon>Chlorophyta</taxon>
        <taxon>core chlorophytes</taxon>
        <taxon>Trebouxiophyceae</taxon>
        <taxon>Chlorellales</taxon>
        <taxon>Chlorellaceae</taxon>
        <taxon>Chlorella clade</taxon>
        <taxon>Chlorella</taxon>
    </lineage>
</organism>
<dbReference type="RefSeq" id="XP_005847597.1">
    <property type="nucleotide sequence ID" value="XM_005847535.1"/>
</dbReference>
<dbReference type="Gene3D" id="3.40.1500.20">
    <property type="match status" value="1"/>
</dbReference>
<dbReference type="OMA" id="YQTPQFR"/>
<keyword evidence="4" id="KW-1185">Reference proteome</keyword>
<gene>
    <name evidence="3" type="ORF">CHLNCDRAFT_23364</name>
</gene>
<dbReference type="InParanoid" id="E1ZFG1"/>
<dbReference type="eggNOG" id="ENOG502S6B2">
    <property type="taxonomic scope" value="Eukaryota"/>
</dbReference>
<dbReference type="EMBL" id="GL433844">
    <property type="protein sequence ID" value="EFN55495.1"/>
    <property type="molecule type" value="Genomic_DNA"/>
</dbReference>
<dbReference type="KEGG" id="cvr:CHLNCDRAFT_23364"/>
<dbReference type="GO" id="GO:0050897">
    <property type="term" value="F:cobalt ion binding"/>
    <property type="evidence" value="ECO:0007669"/>
    <property type="project" value="InterPro"/>
</dbReference>
<reference evidence="3 4" key="1">
    <citation type="journal article" date="2010" name="Plant Cell">
        <title>The Chlorella variabilis NC64A genome reveals adaptation to photosymbiosis, coevolution with viruses, and cryptic sex.</title>
        <authorList>
            <person name="Blanc G."/>
            <person name="Duncan G."/>
            <person name="Agarkova I."/>
            <person name="Borodovsky M."/>
            <person name="Gurnon J."/>
            <person name="Kuo A."/>
            <person name="Lindquist E."/>
            <person name="Lucas S."/>
            <person name="Pangilinan J."/>
            <person name="Polle J."/>
            <person name="Salamov A."/>
            <person name="Terry A."/>
            <person name="Yamada T."/>
            <person name="Dunigan D.D."/>
            <person name="Grigoriev I.V."/>
            <person name="Claverie J.M."/>
            <person name="Van Etten J.L."/>
        </authorList>
    </citation>
    <scope>NUCLEOTIDE SEQUENCE [LARGE SCALE GENOMIC DNA]</scope>
    <source>
        <strain evidence="3 4">NC64A</strain>
    </source>
</reference>
<dbReference type="GeneID" id="17355188"/>
<evidence type="ECO:0000256" key="2">
    <source>
        <dbReference type="ARBA" id="ARBA00023002"/>
    </source>
</evidence>
<protein>
    <recommendedName>
        <fullName evidence="5">Phycocyanobilin:ferredoxin oxidoreductase</fullName>
    </recommendedName>
</protein>
<sequence>QIENRAYYGRAFRKLHIEVAARQDGLQVFHCVMYPRLEYDLPILSMDLVANAGRVSLAIVDPCPLSPGLQLPPVYEQPVRWAGPAGRWFRSNRSIPEWGAAIFSPLCVIVRPDSSEEVGRFLKYALALTQLHVQIAHPVSSSQRRRLEALHAGHSRYCEKQLENDKTRRVLEAAFGAELTERYMRECMFDCPPLPKSV</sequence>
<dbReference type="InterPro" id="IPR009249">
    <property type="entry name" value="Ferredoxin-dep_bilin_Rdtase"/>
</dbReference>
<comment type="similarity">
    <text evidence="1">Belongs to the HY2 family.</text>
</comment>
<feature type="non-terminal residue" evidence="3">
    <location>
        <position position="1"/>
    </location>
</feature>
<dbReference type="PANTHER" id="PTHR34557:SF1">
    <property type="entry name" value="PHYTOCHROMOBILIN:FERREDOXIN OXIDOREDUCTASE, CHLOROPLASTIC"/>
    <property type="match status" value="1"/>
</dbReference>
<evidence type="ECO:0000313" key="3">
    <source>
        <dbReference type="EMBL" id="EFN55495.1"/>
    </source>
</evidence>
<evidence type="ECO:0000256" key="1">
    <source>
        <dbReference type="ARBA" id="ARBA00006908"/>
    </source>
</evidence>